<feature type="region of interest" description="Disordered" evidence="7">
    <location>
        <begin position="55"/>
        <end position="84"/>
    </location>
</feature>
<keyword evidence="8" id="KW-1133">Transmembrane helix</keyword>
<keyword evidence="11" id="KW-1185">Reference proteome</keyword>
<evidence type="ECO:0000313" key="10">
    <source>
        <dbReference type="EMBL" id="MBM9467715.1"/>
    </source>
</evidence>
<name>A0A938Y8D3_9ACTN</name>
<evidence type="ECO:0000256" key="5">
    <source>
        <dbReference type="ARBA" id="ARBA00022764"/>
    </source>
</evidence>
<evidence type="ECO:0000259" key="9">
    <source>
        <dbReference type="Pfam" id="PF16822"/>
    </source>
</evidence>
<dbReference type="Pfam" id="PF16822">
    <property type="entry name" value="ALGX"/>
    <property type="match status" value="1"/>
</dbReference>
<evidence type="ECO:0000313" key="11">
    <source>
        <dbReference type="Proteomes" id="UP000663792"/>
    </source>
</evidence>
<comment type="pathway">
    <text evidence="2">Glycan biosynthesis; alginate biosynthesis.</text>
</comment>
<comment type="subcellular location">
    <subcellularLocation>
        <location evidence="1">Periplasm</location>
    </subcellularLocation>
</comment>
<protein>
    <recommendedName>
        <fullName evidence="9">AlgX/AlgJ SGNH hydrolase-like domain-containing protein</fullName>
    </recommendedName>
</protein>
<evidence type="ECO:0000256" key="7">
    <source>
        <dbReference type="SAM" id="MobiDB-lite"/>
    </source>
</evidence>
<evidence type="ECO:0000256" key="6">
    <source>
        <dbReference type="ARBA" id="ARBA00022841"/>
    </source>
</evidence>
<reference evidence="10" key="1">
    <citation type="submission" date="2021-01" db="EMBL/GenBank/DDBJ databases">
        <title>YIM 132084 draft genome.</title>
        <authorList>
            <person name="An D."/>
        </authorList>
    </citation>
    <scope>NUCLEOTIDE SEQUENCE</scope>
    <source>
        <strain evidence="10">YIM 132084</strain>
    </source>
</reference>
<proteinExistence type="predicted"/>
<accession>A0A938Y8D3</accession>
<keyword evidence="8" id="KW-0472">Membrane</keyword>
<dbReference type="GO" id="GO:0016740">
    <property type="term" value="F:transferase activity"/>
    <property type="evidence" value="ECO:0007669"/>
    <property type="project" value="UniProtKB-KW"/>
</dbReference>
<dbReference type="GO" id="GO:0042597">
    <property type="term" value="C:periplasmic space"/>
    <property type="evidence" value="ECO:0007669"/>
    <property type="project" value="UniProtKB-SubCell"/>
</dbReference>
<dbReference type="AlphaFoldDB" id="A0A938Y8D3"/>
<keyword evidence="4" id="KW-0732">Signal</keyword>
<dbReference type="Proteomes" id="UP000663792">
    <property type="component" value="Unassembled WGS sequence"/>
</dbReference>
<evidence type="ECO:0000256" key="2">
    <source>
        <dbReference type="ARBA" id="ARBA00005182"/>
    </source>
</evidence>
<feature type="transmembrane region" description="Helical" evidence="8">
    <location>
        <begin position="21"/>
        <end position="46"/>
    </location>
</feature>
<keyword evidence="6" id="KW-0016">Alginate biosynthesis</keyword>
<dbReference type="RefSeq" id="WP_205260658.1">
    <property type="nucleotide sequence ID" value="NZ_JAERWK010000012.1"/>
</dbReference>
<dbReference type="GO" id="GO:0042121">
    <property type="term" value="P:alginic acid biosynthetic process"/>
    <property type="evidence" value="ECO:0007669"/>
    <property type="project" value="UniProtKB-KW"/>
</dbReference>
<keyword evidence="5" id="KW-0574">Periplasm</keyword>
<feature type="compositionally biased region" description="Pro residues" evidence="7">
    <location>
        <begin position="65"/>
        <end position="75"/>
    </location>
</feature>
<feature type="domain" description="AlgX/AlgJ SGNH hydrolase-like" evidence="9">
    <location>
        <begin position="128"/>
        <end position="261"/>
    </location>
</feature>
<keyword evidence="3" id="KW-0808">Transferase</keyword>
<feature type="compositionally biased region" description="Low complexity" evidence="7">
    <location>
        <begin position="55"/>
        <end position="64"/>
    </location>
</feature>
<evidence type="ECO:0000256" key="8">
    <source>
        <dbReference type="SAM" id="Phobius"/>
    </source>
</evidence>
<gene>
    <name evidence="10" type="ORF">JL106_10530</name>
</gene>
<keyword evidence="8" id="KW-0812">Transmembrane</keyword>
<evidence type="ECO:0000256" key="4">
    <source>
        <dbReference type="ARBA" id="ARBA00022729"/>
    </source>
</evidence>
<dbReference type="InterPro" id="IPR031811">
    <property type="entry name" value="ALGX/ALGJ_SGNH-like"/>
</dbReference>
<sequence length="521" mass="55871">MNEPARDPRFAPARRGAPARKVLRSVAVILGVLMFAVMTWGLPALYHQRYDPTNRPATAAAAEPPAEPAPTPEPADPAWHPVPSADQDRIYQDQTQTAAEHPGIAVDGRDGYVFFGDIIEQNFAQAMGRRYLGRAEVAATVDTLAAERSWLDERGIPNVFVVVPATWSVYQDKMPAWTDGQVLPRIADQLLTADPEAFLDLRQALTEARSFADTYPRLNSHWTPFGATVGLRTVLERLAAEYPALGDLQLPEVTGTRTVDASNEFEPLIGPRGPNDWVLPEFARPLPEFELTGADGASASVPGDTVIDPIQFPARTANPQAGNAHRALILGDSATGVMSPYLAASFGDTWLVRHHWNEPEQRPNVPALIEAYQPDVVITLVTERYLTVPTGDQALYEGAAAFHAPGARPIGGWNAQGEDADGGAIAVESRDLNAPVTARLPELPGAPAAARIELVTDDYGVLIATVPTAAGPVATRLHLAAGRNIVFLPLPADPSGPDVVLQRFGGQGGATLEDIQVRTQA</sequence>
<evidence type="ECO:0000256" key="3">
    <source>
        <dbReference type="ARBA" id="ARBA00022679"/>
    </source>
</evidence>
<dbReference type="EMBL" id="JAERWK010000012">
    <property type="protein sequence ID" value="MBM9467715.1"/>
    <property type="molecule type" value="Genomic_DNA"/>
</dbReference>
<comment type="caution">
    <text evidence="10">The sequence shown here is derived from an EMBL/GenBank/DDBJ whole genome shotgun (WGS) entry which is preliminary data.</text>
</comment>
<organism evidence="10 11">
    <name type="scientific">Nakamurella leprariae</name>
    <dbReference type="NCBI Taxonomy" id="2803911"/>
    <lineage>
        <taxon>Bacteria</taxon>
        <taxon>Bacillati</taxon>
        <taxon>Actinomycetota</taxon>
        <taxon>Actinomycetes</taxon>
        <taxon>Nakamurellales</taxon>
        <taxon>Nakamurellaceae</taxon>
        <taxon>Nakamurella</taxon>
    </lineage>
</organism>
<evidence type="ECO:0000256" key="1">
    <source>
        <dbReference type="ARBA" id="ARBA00004418"/>
    </source>
</evidence>